<name>A0A0D6PAY5_9PROT</name>
<dbReference type="Gene3D" id="3.40.50.150">
    <property type="entry name" value="Vaccinia Virus protein VP39"/>
    <property type="match status" value="1"/>
</dbReference>
<gene>
    <name evidence="1" type="ORF">Asru_0788_02</name>
</gene>
<dbReference type="SUPFAM" id="SSF53335">
    <property type="entry name" value="S-adenosyl-L-methionine-dependent methyltransferases"/>
    <property type="match status" value="1"/>
</dbReference>
<dbReference type="RefSeq" id="WP_048862939.1">
    <property type="nucleotide sequence ID" value="NZ_BANB01000787.1"/>
</dbReference>
<accession>A0A0D6PAY5</accession>
<reference evidence="1 2" key="1">
    <citation type="submission" date="2012-11" db="EMBL/GenBank/DDBJ databases">
        <title>Whole genome sequence of Acidisphaera rubrifaciens HS-AP3.</title>
        <authorList>
            <person name="Azuma Y."/>
            <person name="Higashiura N."/>
            <person name="Hirakawa H."/>
            <person name="Matsushita K."/>
        </authorList>
    </citation>
    <scope>NUCLEOTIDE SEQUENCE [LARGE SCALE GENOMIC DNA]</scope>
    <source>
        <strain evidence="1 2">HS-AP3</strain>
    </source>
</reference>
<dbReference type="EMBL" id="BANB01000787">
    <property type="protein sequence ID" value="GAN78358.1"/>
    <property type="molecule type" value="Genomic_DNA"/>
</dbReference>
<keyword evidence="2" id="KW-1185">Reference proteome</keyword>
<evidence type="ECO:0000313" key="1">
    <source>
        <dbReference type="EMBL" id="GAN78358.1"/>
    </source>
</evidence>
<dbReference type="Proteomes" id="UP000032680">
    <property type="component" value="Unassembled WGS sequence"/>
</dbReference>
<dbReference type="Pfam" id="PF13578">
    <property type="entry name" value="Methyltransf_24"/>
    <property type="match status" value="1"/>
</dbReference>
<comment type="caution">
    <text evidence="1">The sequence shown here is derived from an EMBL/GenBank/DDBJ whole genome shotgun (WGS) entry which is preliminary data.</text>
</comment>
<proteinExistence type="predicted"/>
<evidence type="ECO:0000313" key="2">
    <source>
        <dbReference type="Proteomes" id="UP000032680"/>
    </source>
</evidence>
<organism evidence="1 2">
    <name type="scientific">Acidisphaera rubrifaciens HS-AP3</name>
    <dbReference type="NCBI Taxonomy" id="1231350"/>
    <lineage>
        <taxon>Bacteria</taxon>
        <taxon>Pseudomonadati</taxon>
        <taxon>Pseudomonadota</taxon>
        <taxon>Alphaproteobacteria</taxon>
        <taxon>Acetobacterales</taxon>
        <taxon>Acetobacteraceae</taxon>
        <taxon>Acidisphaera</taxon>
    </lineage>
</organism>
<dbReference type="AlphaFoldDB" id="A0A0D6PAY5"/>
<sequence>MSSLRHDGIDYITFLEGLDQALGPQSYFEIGTNTGRSLAAFSCDALCVDPVMQVDGNPMRTRKQLFWMQMTSDEFFRRHTIRHFLPNGPDIAFLDGMHRFEYLLRDFINTERECHPRSIILLHDCLPTNTRMAERVPRLDETEHVATQGCWTGDVWRMLPILRRWRPEMRLVVLDCPPTGLVACMNLDPRSRVLDANYYAIVEAMTKVDLPEYGLDRLWTEAEVQSSFALVGPPYNLTALFSVF</sequence>
<dbReference type="InterPro" id="IPR029063">
    <property type="entry name" value="SAM-dependent_MTases_sf"/>
</dbReference>
<protein>
    <recommendedName>
        <fullName evidence="3">Class I SAM-dependent methyltransferase</fullName>
    </recommendedName>
</protein>
<evidence type="ECO:0008006" key="3">
    <source>
        <dbReference type="Google" id="ProtNLM"/>
    </source>
</evidence>
<dbReference type="OrthoDB" id="799111at2"/>